<dbReference type="InterPro" id="IPR025906">
    <property type="entry name" value="YjfB_motility"/>
</dbReference>
<proteinExistence type="predicted"/>
<dbReference type="RefSeq" id="WP_011501356.1">
    <property type="nucleotide sequence ID" value="NZ_FODT01000006.1"/>
</dbReference>
<dbReference type="OrthoDB" id="8129943at2"/>
<dbReference type="AlphaFoldDB" id="A0A1H8TQQ4"/>
<dbReference type="Pfam" id="PF14070">
    <property type="entry name" value="YjfB_motility"/>
    <property type="match status" value="1"/>
</dbReference>
<evidence type="ECO:0000313" key="2">
    <source>
        <dbReference type="Proteomes" id="UP000199615"/>
    </source>
</evidence>
<protein>
    <submittedName>
        <fullName evidence="1">Putative motility protein</fullName>
    </submittedName>
</protein>
<gene>
    <name evidence="1" type="ORF">SAMN05444123_10674</name>
</gene>
<name>A0A1H8TQQ4_9BRAD</name>
<dbReference type="Proteomes" id="UP000199615">
    <property type="component" value="Unassembled WGS sequence"/>
</dbReference>
<sequence>MDMSLITAALGLQASQTQMQIATTVMKSNLDAQRSVVDALLGTGQQSQSSLANVAAGVGGNLDITA</sequence>
<dbReference type="EMBL" id="FODT01000006">
    <property type="protein sequence ID" value="SEO93332.1"/>
    <property type="molecule type" value="Genomic_DNA"/>
</dbReference>
<evidence type="ECO:0000313" key="1">
    <source>
        <dbReference type="EMBL" id="SEO93332.1"/>
    </source>
</evidence>
<reference evidence="2" key="1">
    <citation type="submission" date="2016-10" db="EMBL/GenBank/DDBJ databases">
        <authorList>
            <person name="Varghese N."/>
            <person name="Submissions S."/>
        </authorList>
    </citation>
    <scope>NUCLEOTIDE SEQUENCE [LARGE SCALE GENOMIC DNA]</scope>
    <source>
        <strain evidence="2">DSM 123</strain>
    </source>
</reference>
<accession>A0A1H8TQQ4</accession>
<keyword evidence="2" id="KW-1185">Reference proteome</keyword>
<organism evidence="1 2">
    <name type="scientific">Rhodopseudomonas pseudopalustris</name>
    <dbReference type="NCBI Taxonomy" id="1513892"/>
    <lineage>
        <taxon>Bacteria</taxon>
        <taxon>Pseudomonadati</taxon>
        <taxon>Pseudomonadota</taxon>
        <taxon>Alphaproteobacteria</taxon>
        <taxon>Hyphomicrobiales</taxon>
        <taxon>Nitrobacteraceae</taxon>
        <taxon>Rhodopseudomonas</taxon>
    </lineage>
</organism>